<accession>A0ABW5BKI7</accession>
<organism evidence="1 2">
    <name type="scientific">Kiloniella antarctica</name>
    <dbReference type="NCBI Taxonomy" id="1550907"/>
    <lineage>
        <taxon>Bacteria</taxon>
        <taxon>Pseudomonadati</taxon>
        <taxon>Pseudomonadota</taxon>
        <taxon>Alphaproteobacteria</taxon>
        <taxon>Rhodospirillales</taxon>
        <taxon>Kiloniellaceae</taxon>
        <taxon>Kiloniella</taxon>
    </lineage>
</organism>
<protein>
    <submittedName>
        <fullName evidence="1">Phage tail tube protein</fullName>
    </submittedName>
</protein>
<evidence type="ECO:0000313" key="2">
    <source>
        <dbReference type="Proteomes" id="UP001597294"/>
    </source>
</evidence>
<keyword evidence="2" id="KW-1185">Reference proteome</keyword>
<dbReference type="RefSeq" id="WP_380252465.1">
    <property type="nucleotide sequence ID" value="NZ_JBHUII010000006.1"/>
</dbReference>
<gene>
    <name evidence="1" type="ORF">ACFSKO_13470</name>
</gene>
<sequence length="136" mass="14048">MAKESGVKVILKVGDAADPEVFTDLKGQKDTRMSGAGNAIDVSDKTTGGWGSTLAGTRNMTVTASGLVVWPDTTGIDVLRGHWEAGTTVNCELVLNDNGDKYSGAFSITQLDIGGASDGATEYSVTLQNAGQPTHS</sequence>
<dbReference type="PRINTS" id="PR01996">
    <property type="entry name" value="MTP1FAMILY"/>
</dbReference>
<dbReference type="EMBL" id="JBHUII010000006">
    <property type="protein sequence ID" value="MFD2206637.1"/>
    <property type="molecule type" value="Genomic_DNA"/>
</dbReference>
<reference evidence="2" key="1">
    <citation type="journal article" date="2019" name="Int. J. Syst. Evol. Microbiol.">
        <title>The Global Catalogue of Microorganisms (GCM) 10K type strain sequencing project: providing services to taxonomists for standard genome sequencing and annotation.</title>
        <authorList>
            <consortium name="The Broad Institute Genomics Platform"/>
            <consortium name="The Broad Institute Genome Sequencing Center for Infectious Disease"/>
            <person name="Wu L."/>
            <person name="Ma J."/>
        </authorList>
    </citation>
    <scope>NUCLEOTIDE SEQUENCE [LARGE SCALE GENOMIC DNA]</scope>
    <source>
        <strain evidence="2">CGMCC 4.7192</strain>
    </source>
</reference>
<dbReference type="InterPro" id="IPR011855">
    <property type="entry name" value="Phgtail_TP901_1"/>
</dbReference>
<dbReference type="Pfam" id="PF06199">
    <property type="entry name" value="Phage_tail_2"/>
    <property type="match status" value="1"/>
</dbReference>
<dbReference type="InterPro" id="IPR022344">
    <property type="entry name" value="GTA_major-tail"/>
</dbReference>
<name>A0ABW5BKI7_9PROT</name>
<comment type="caution">
    <text evidence="1">The sequence shown here is derived from an EMBL/GenBank/DDBJ whole genome shotgun (WGS) entry which is preliminary data.</text>
</comment>
<dbReference type="Proteomes" id="UP001597294">
    <property type="component" value="Unassembled WGS sequence"/>
</dbReference>
<evidence type="ECO:0000313" key="1">
    <source>
        <dbReference type="EMBL" id="MFD2206637.1"/>
    </source>
</evidence>
<proteinExistence type="predicted"/>
<dbReference type="NCBIfam" id="NF047353">
    <property type="entry name" value="tube_lmo2291"/>
    <property type="match status" value="1"/>
</dbReference>